<gene>
    <name evidence="13" type="primary">TRYP_18</name>
    <name evidence="13" type="ORF">c0_g1_i1</name>
</gene>
<dbReference type="InterPro" id="IPR018114">
    <property type="entry name" value="TRYPSIN_HIS"/>
</dbReference>
<dbReference type="InterPro" id="IPR009003">
    <property type="entry name" value="Peptidase_S1_PA"/>
</dbReference>
<evidence type="ECO:0000256" key="1">
    <source>
        <dbReference type="ARBA" id="ARBA00004613"/>
    </source>
</evidence>
<keyword evidence="7 10" id="KW-0720">Serine protease</keyword>
<dbReference type="GeneID" id="108966153"/>
<dbReference type="PRINTS" id="PR00722">
    <property type="entry name" value="CHYMOTRYPSIN"/>
</dbReference>
<evidence type="ECO:0000256" key="10">
    <source>
        <dbReference type="RuleBase" id="RU363034"/>
    </source>
</evidence>
<evidence type="ECO:0000256" key="2">
    <source>
        <dbReference type="ARBA" id="ARBA00007664"/>
    </source>
</evidence>
<dbReference type="Gene3D" id="2.40.10.10">
    <property type="entry name" value="Trypsin-like serine proteases"/>
    <property type="match status" value="1"/>
</dbReference>
<dbReference type="PANTHER" id="PTHR24276">
    <property type="entry name" value="POLYSERASE-RELATED"/>
    <property type="match status" value="1"/>
</dbReference>
<dbReference type="PANTHER" id="PTHR24276:SF94">
    <property type="entry name" value="AT20289P-RELATED"/>
    <property type="match status" value="1"/>
</dbReference>
<keyword evidence="4 10" id="KW-0645">Protease</keyword>
<comment type="subcellular location">
    <subcellularLocation>
        <location evidence="1">Secreted</location>
    </subcellularLocation>
</comment>
<keyword evidence="5 11" id="KW-0732">Signal</keyword>
<evidence type="ECO:0000313" key="13">
    <source>
        <dbReference type="EMBL" id="JAI47425.1"/>
    </source>
</evidence>
<reference evidence="13" key="1">
    <citation type="submission" date="2015-06" db="EMBL/GenBank/DDBJ databases">
        <authorList>
            <person name="Hoefler B.C."/>
            <person name="Straight P.D."/>
        </authorList>
    </citation>
    <scope>NUCLEOTIDE SEQUENCE</scope>
</reference>
<dbReference type="GO" id="GO:0005576">
    <property type="term" value="C:extracellular region"/>
    <property type="evidence" value="ECO:0007669"/>
    <property type="project" value="UniProtKB-SubCell"/>
</dbReference>
<keyword evidence="6 10" id="KW-0378">Hydrolase</keyword>
<organism evidence="13">
    <name type="scientific">Bactrocera latifrons</name>
    <name type="common">Malaysian fruit fly</name>
    <name type="synonym">Chaetodacus latifrons</name>
    <dbReference type="NCBI Taxonomy" id="174628"/>
    <lineage>
        <taxon>Eukaryota</taxon>
        <taxon>Metazoa</taxon>
        <taxon>Ecdysozoa</taxon>
        <taxon>Arthropoda</taxon>
        <taxon>Hexapoda</taxon>
        <taxon>Insecta</taxon>
        <taxon>Pterygota</taxon>
        <taxon>Neoptera</taxon>
        <taxon>Endopterygota</taxon>
        <taxon>Diptera</taxon>
        <taxon>Brachycera</taxon>
        <taxon>Muscomorpha</taxon>
        <taxon>Tephritoidea</taxon>
        <taxon>Tephritidae</taxon>
        <taxon>Bactrocera</taxon>
        <taxon>Bactrocera</taxon>
    </lineage>
</organism>
<evidence type="ECO:0000256" key="7">
    <source>
        <dbReference type="ARBA" id="ARBA00022825"/>
    </source>
</evidence>
<keyword evidence="9" id="KW-1015">Disulfide bond</keyword>
<dbReference type="PROSITE" id="PS00135">
    <property type="entry name" value="TRYPSIN_SER"/>
    <property type="match status" value="1"/>
</dbReference>
<dbReference type="Pfam" id="PF00089">
    <property type="entry name" value="Trypsin"/>
    <property type="match status" value="1"/>
</dbReference>
<dbReference type="InterPro" id="IPR050430">
    <property type="entry name" value="Peptidase_S1"/>
</dbReference>
<feature type="signal peptide" evidence="11">
    <location>
        <begin position="1"/>
        <end position="16"/>
    </location>
</feature>
<dbReference type="InterPro" id="IPR001254">
    <property type="entry name" value="Trypsin_dom"/>
</dbReference>
<evidence type="ECO:0000256" key="4">
    <source>
        <dbReference type="ARBA" id="ARBA00022670"/>
    </source>
</evidence>
<dbReference type="OrthoDB" id="10059102at2759"/>
<dbReference type="SUPFAM" id="SSF50494">
    <property type="entry name" value="Trypsin-like serine proteases"/>
    <property type="match status" value="1"/>
</dbReference>
<keyword evidence="3" id="KW-0964">Secreted</keyword>
<dbReference type="GO" id="GO:0004252">
    <property type="term" value="F:serine-type endopeptidase activity"/>
    <property type="evidence" value="ECO:0007669"/>
    <property type="project" value="InterPro"/>
</dbReference>
<evidence type="ECO:0000256" key="11">
    <source>
        <dbReference type="SAM" id="SignalP"/>
    </source>
</evidence>
<protein>
    <submittedName>
        <fullName evidence="13">Trypsin</fullName>
    </submittedName>
</protein>
<dbReference type="InterPro" id="IPR033116">
    <property type="entry name" value="TRYPSIN_SER"/>
</dbReference>
<evidence type="ECO:0000256" key="9">
    <source>
        <dbReference type="ARBA" id="ARBA00023157"/>
    </source>
</evidence>
<dbReference type="InterPro" id="IPR001314">
    <property type="entry name" value="Peptidase_S1A"/>
</dbReference>
<dbReference type="EMBL" id="GDHF01004889">
    <property type="protein sequence ID" value="JAI47425.1"/>
    <property type="molecule type" value="Transcribed_RNA"/>
</dbReference>
<dbReference type="PROSITE" id="PS00134">
    <property type="entry name" value="TRYPSIN_HIS"/>
    <property type="match status" value="1"/>
</dbReference>
<dbReference type="FunFam" id="2.40.10.10:FF:000077">
    <property type="entry name" value="Predicted protein"/>
    <property type="match status" value="1"/>
</dbReference>
<comment type="similarity">
    <text evidence="2">Belongs to the peptidase S1 family.</text>
</comment>
<dbReference type="InterPro" id="IPR043504">
    <property type="entry name" value="Peptidase_S1_PA_chymotrypsin"/>
</dbReference>
<name>A0A0K8W990_BACLA</name>
<dbReference type="PROSITE" id="PS50240">
    <property type="entry name" value="TRYPSIN_DOM"/>
    <property type="match status" value="1"/>
</dbReference>
<proteinExistence type="inferred from homology"/>
<dbReference type="AlphaFoldDB" id="A0A0K8W990"/>
<feature type="domain" description="Peptidase S1" evidence="12">
    <location>
        <begin position="28"/>
        <end position="253"/>
    </location>
</feature>
<evidence type="ECO:0000256" key="5">
    <source>
        <dbReference type="ARBA" id="ARBA00022729"/>
    </source>
</evidence>
<evidence type="ECO:0000256" key="8">
    <source>
        <dbReference type="ARBA" id="ARBA00023145"/>
    </source>
</evidence>
<dbReference type="CDD" id="cd00190">
    <property type="entry name" value="Tryp_SPc"/>
    <property type="match status" value="1"/>
</dbReference>
<sequence length="255" mass="27777">MFRFITLFALVSAVFSGTVPSNDFYGRIVKGVATSIEAHPYQVSLQKLNGFHFCGGSIIDDTTIVTAAHCLQSITADQIQVRLGSTYYNKDGRTVRTRSFRNHPGYNSRTHVNDVAVIKLSESVAETSRIRYIRLAERTPATGTRAVVTGWGIKCSLWCTKSSETLQEVEVGIVDRNACASKEYKYGSEIGDTMVCAYDLGKDACQGDSGGPLVAENELVGVVSWGRGCGSDGYPGVYSDVADERSWIEETARSL</sequence>
<evidence type="ECO:0000259" key="12">
    <source>
        <dbReference type="PROSITE" id="PS50240"/>
    </source>
</evidence>
<evidence type="ECO:0000256" key="3">
    <source>
        <dbReference type="ARBA" id="ARBA00022525"/>
    </source>
</evidence>
<accession>A0A0K8W990</accession>
<dbReference type="GO" id="GO:0006508">
    <property type="term" value="P:proteolysis"/>
    <property type="evidence" value="ECO:0007669"/>
    <property type="project" value="UniProtKB-KW"/>
</dbReference>
<dbReference type="SMART" id="SM00020">
    <property type="entry name" value="Tryp_SPc"/>
    <property type="match status" value="1"/>
</dbReference>
<evidence type="ECO:0000256" key="6">
    <source>
        <dbReference type="ARBA" id="ARBA00022801"/>
    </source>
</evidence>
<feature type="chain" id="PRO_5005522868" evidence="11">
    <location>
        <begin position="17"/>
        <end position="255"/>
    </location>
</feature>
<keyword evidence="8" id="KW-0865">Zymogen</keyword>